<evidence type="ECO:0000313" key="7">
    <source>
        <dbReference type="Proteomes" id="UP000282460"/>
    </source>
</evidence>
<dbReference type="RefSeq" id="WP_121659413.1">
    <property type="nucleotide sequence ID" value="NZ_BMEK01000002.1"/>
</dbReference>
<dbReference type="Gene3D" id="3.40.50.2300">
    <property type="match status" value="2"/>
</dbReference>
<dbReference type="InterPro" id="IPR028082">
    <property type="entry name" value="Peripla_BP_I"/>
</dbReference>
<evidence type="ECO:0000256" key="2">
    <source>
        <dbReference type="ARBA" id="ARBA00007639"/>
    </source>
</evidence>
<reference evidence="6 7" key="1">
    <citation type="submission" date="2018-10" db="EMBL/GenBank/DDBJ databases">
        <authorList>
            <person name="Li J."/>
        </authorList>
    </citation>
    <scope>NUCLEOTIDE SEQUENCE [LARGE SCALE GENOMIC DNA]</scope>
    <source>
        <strain evidence="6 7">ZD1-4</strain>
    </source>
</reference>
<comment type="subcellular location">
    <subcellularLocation>
        <location evidence="1">Cell envelope</location>
    </subcellularLocation>
</comment>
<protein>
    <submittedName>
        <fullName evidence="6">BMP family ABC transporter substrate-binding protein</fullName>
    </submittedName>
</protein>
<feature type="domain" description="Periplasmic binding protein" evidence="5">
    <location>
        <begin position="42"/>
        <end position="299"/>
    </location>
</feature>
<dbReference type="PANTHER" id="PTHR46847:SF1">
    <property type="entry name" value="D-ALLOSE-BINDING PERIPLASMIC PROTEIN-RELATED"/>
    <property type="match status" value="1"/>
</dbReference>
<evidence type="ECO:0000259" key="5">
    <source>
        <dbReference type="Pfam" id="PF13407"/>
    </source>
</evidence>
<dbReference type="EMBL" id="RCWJ01000002">
    <property type="protein sequence ID" value="RLQ84374.1"/>
    <property type="molecule type" value="Genomic_DNA"/>
</dbReference>
<dbReference type="CDD" id="cd20005">
    <property type="entry name" value="PBP1_ABC_sugar_binding-like"/>
    <property type="match status" value="1"/>
</dbReference>
<dbReference type="AlphaFoldDB" id="A0A3L7J1P3"/>
<dbReference type="SUPFAM" id="SSF53822">
    <property type="entry name" value="Periplasmic binding protein-like I"/>
    <property type="match status" value="1"/>
</dbReference>
<dbReference type="GO" id="GO:0030313">
    <property type="term" value="C:cell envelope"/>
    <property type="evidence" value="ECO:0007669"/>
    <property type="project" value="UniProtKB-SubCell"/>
</dbReference>
<comment type="similarity">
    <text evidence="2">Belongs to the bacterial solute-binding protein 2 family.</text>
</comment>
<dbReference type="PANTHER" id="PTHR46847">
    <property type="entry name" value="D-ALLOSE-BINDING PERIPLASMIC PROTEIN-RELATED"/>
    <property type="match status" value="1"/>
</dbReference>
<accession>A0A3L7J1P3</accession>
<dbReference type="OrthoDB" id="9800520at2"/>
<name>A0A3L7J1P3_9MICO</name>
<evidence type="ECO:0000256" key="4">
    <source>
        <dbReference type="SAM" id="SignalP"/>
    </source>
</evidence>
<gene>
    <name evidence="6" type="ORF">D9V28_09260</name>
</gene>
<organism evidence="6 7">
    <name type="scientific">Mycetocola zhadangensis</name>
    <dbReference type="NCBI Taxonomy" id="1164595"/>
    <lineage>
        <taxon>Bacteria</taxon>
        <taxon>Bacillati</taxon>
        <taxon>Actinomycetota</taxon>
        <taxon>Actinomycetes</taxon>
        <taxon>Micrococcales</taxon>
        <taxon>Microbacteriaceae</taxon>
        <taxon>Mycetocola</taxon>
    </lineage>
</organism>
<proteinExistence type="inferred from homology"/>
<dbReference type="InterPro" id="IPR025997">
    <property type="entry name" value="SBP_2_dom"/>
</dbReference>
<comment type="caution">
    <text evidence="6">The sequence shown here is derived from an EMBL/GenBank/DDBJ whole genome shotgun (WGS) entry which is preliminary data.</text>
</comment>
<keyword evidence="7" id="KW-1185">Reference proteome</keyword>
<evidence type="ECO:0000313" key="6">
    <source>
        <dbReference type="EMBL" id="RLQ84374.1"/>
    </source>
</evidence>
<sequence length="328" mass="34024">MKTGKKVTLFAAVAALSLSLAGCSGAGDAAEAGGSDDGEITIALVSKGFQHQFWQAVKQGAEQRAEELGVTVTFDGPAAETEIDGQLQMLQAAIDKKPDAIGFAALDPEACIPLYENAEAAGIPVVEFDAGCSSDYGQAIAKTDSLGAGALAADRMAELIGGEGEVAIVGHSQINSTGVERRDGFIDRIESEYPDIEIVDTQYGDGDHLKSADIAKTMIQAHPDLKGIYGTNEGSAIGVVNAVGELGLGEDELTIVGFDSGQAQLDAISDGTMAGAITQNPIGIGEEVVQAAYDIINGDTPEEVIDTGYFWYDAANIEDEEIAAVLYK</sequence>
<feature type="signal peptide" evidence="4">
    <location>
        <begin position="1"/>
        <end position="26"/>
    </location>
</feature>
<evidence type="ECO:0000256" key="3">
    <source>
        <dbReference type="ARBA" id="ARBA00022729"/>
    </source>
</evidence>
<dbReference type="Proteomes" id="UP000282460">
    <property type="component" value="Unassembled WGS sequence"/>
</dbReference>
<dbReference type="PROSITE" id="PS51257">
    <property type="entry name" value="PROKAR_LIPOPROTEIN"/>
    <property type="match status" value="1"/>
</dbReference>
<feature type="chain" id="PRO_5039495501" evidence="4">
    <location>
        <begin position="27"/>
        <end position="328"/>
    </location>
</feature>
<dbReference type="Pfam" id="PF13407">
    <property type="entry name" value="Peripla_BP_4"/>
    <property type="match status" value="1"/>
</dbReference>
<evidence type="ECO:0000256" key="1">
    <source>
        <dbReference type="ARBA" id="ARBA00004196"/>
    </source>
</evidence>
<keyword evidence="3 4" id="KW-0732">Signal</keyword>
<dbReference type="GO" id="GO:0030246">
    <property type="term" value="F:carbohydrate binding"/>
    <property type="evidence" value="ECO:0007669"/>
    <property type="project" value="UniProtKB-ARBA"/>
</dbReference>